<gene>
    <name evidence="1" type="ORF">LEP1GSC062_3166</name>
</gene>
<protein>
    <recommendedName>
        <fullName evidence="3">Lipoprotein</fullName>
    </recommendedName>
</protein>
<comment type="caution">
    <text evidence="1">The sequence shown here is derived from an EMBL/GenBank/DDBJ whole genome shotgun (WGS) entry which is preliminary data.</text>
</comment>
<dbReference type="AlphaFoldDB" id="V6HWA5"/>
<evidence type="ECO:0000313" key="1">
    <source>
        <dbReference type="EMBL" id="EQA61711.1"/>
    </source>
</evidence>
<sequence>MIRVSSKHILKDEYSKRSLMLKQIFLTILFVCFNLRCSSSERTPNGDYYNEFIREYAIFFILPNLDLNQFCPPTDQIPILEPGTYTRYMAEGDTYIFDNRARLNGIYTGGSYEYFTFRIQENPGQEIKLTSPECGNSSYEYRAKQDSGQSGKLENIYIGLAVPPLSVKRSNFFTKFTAIFGSGTITFTTPFAQDPPR</sequence>
<dbReference type="NCBIfam" id="NF038393">
    <property type="entry name" value="lipo_LIC_10705"/>
    <property type="match status" value="1"/>
</dbReference>
<proteinExistence type="predicted"/>
<keyword evidence="2" id="KW-1185">Reference proteome</keyword>
<evidence type="ECO:0000313" key="2">
    <source>
        <dbReference type="Proteomes" id="UP000018747"/>
    </source>
</evidence>
<organism evidence="1 2">
    <name type="scientific">Leptospira alexanderi serovar Manhao 3 str. L 60</name>
    <dbReference type="NCBI Taxonomy" id="1049759"/>
    <lineage>
        <taxon>Bacteria</taxon>
        <taxon>Pseudomonadati</taxon>
        <taxon>Spirochaetota</taxon>
        <taxon>Spirochaetia</taxon>
        <taxon>Leptospirales</taxon>
        <taxon>Leptospiraceae</taxon>
        <taxon>Leptospira</taxon>
    </lineage>
</organism>
<dbReference type="Proteomes" id="UP000018747">
    <property type="component" value="Unassembled WGS sequence"/>
</dbReference>
<dbReference type="STRING" id="100053.GCA_002009845_03534"/>
<dbReference type="RefSeq" id="WP_010579222.1">
    <property type="nucleotide sequence ID" value="NZ_AHMT02000044.1"/>
</dbReference>
<name>V6HWA5_9LEPT</name>
<reference evidence="1" key="1">
    <citation type="submission" date="2013-05" db="EMBL/GenBank/DDBJ databases">
        <authorList>
            <person name="Harkins D.M."/>
            <person name="Durkin A.S."/>
            <person name="Brinkac L.M."/>
            <person name="Haft D.H."/>
            <person name="Selengut J.D."/>
            <person name="Sanka R."/>
            <person name="DePew J."/>
            <person name="Purushe J."/>
            <person name="Hartskeerl R.A."/>
            <person name="Ahmed A."/>
            <person name="van der Linden H."/>
            <person name="Goris M.G.A."/>
            <person name="Vinetz J.M."/>
            <person name="Sutton G.G."/>
            <person name="Nierman W.C."/>
            <person name="Fouts D.E."/>
        </authorList>
    </citation>
    <scope>NUCLEOTIDE SEQUENCE [LARGE SCALE GENOMIC DNA]</scope>
    <source>
        <strain evidence="1">L 60</strain>
    </source>
</reference>
<evidence type="ECO:0008006" key="3">
    <source>
        <dbReference type="Google" id="ProtNLM"/>
    </source>
</evidence>
<dbReference type="EMBL" id="AHMT02000044">
    <property type="protein sequence ID" value="EQA61711.1"/>
    <property type="molecule type" value="Genomic_DNA"/>
</dbReference>
<accession>V6HWA5</accession>